<keyword evidence="1" id="KW-0472">Membrane</keyword>
<proteinExistence type="predicted"/>
<dbReference type="RefSeq" id="WP_261500918.1">
    <property type="nucleotide sequence ID" value="NZ_JAODYH010000006.1"/>
</dbReference>
<keyword evidence="1" id="KW-0812">Transmembrane</keyword>
<evidence type="ECO:0000313" key="2">
    <source>
        <dbReference type="EMBL" id="MCT9811664.1"/>
    </source>
</evidence>
<dbReference type="InterPro" id="IPR008620">
    <property type="entry name" value="FixH"/>
</dbReference>
<feature type="transmembrane region" description="Helical" evidence="1">
    <location>
        <begin position="21"/>
        <end position="44"/>
    </location>
</feature>
<evidence type="ECO:0000256" key="1">
    <source>
        <dbReference type="SAM" id="Phobius"/>
    </source>
</evidence>
<comment type="caution">
    <text evidence="2">The sequence shown here is derived from an EMBL/GenBank/DDBJ whole genome shotgun (WGS) entry which is preliminary data.</text>
</comment>
<dbReference type="Proteomes" id="UP001525968">
    <property type="component" value="Unassembled WGS sequence"/>
</dbReference>
<accession>A0ABT2PMH2</accession>
<keyword evidence="3" id="KW-1185">Reference proteome</keyword>
<name>A0ABT2PMH2_9BURK</name>
<organism evidence="2 3">
    <name type="scientific">Acidovorax bellezanensis</name>
    <dbReference type="NCBI Taxonomy" id="2976702"/>
    <lineage>
        <taxon>Bacteria</taxon>
        <taxon>Pseudomonadati</taxon>
        <taxon>Pseudomonadota</taxon>
        <taxon>Betaproteobacteria</taxon>
        <taxon>Burkholderiales</taxon>
        <taxon>Comamonadaceae</taxon>
        <taxon>Acidovorax</taxon>
    </lineage>
</organism>
<gene>
    <name evidence="2" type="ORF">N0K08_13520</name>
</gene>
<keyword evidence="1" id="KW-1133">Transmembrane helix</keyword>
<dbReference type="EMBL" id="JAODYH010000006">
    <property type="protein sequence ID" value="MCT9811664.1"/>
    <property type="molecule type" value="Genomic_DNA"/>
</dbReference>
<reference evidence="2 3" key="1">
    <citation type="submission" date="2022-09" db="EMBL/GenBank/DDBJ databases">
        <title>Draft genome of isolate Be4.</title>
        <authorList>
            <person name="Sanchez-Castro I."/>
            <person name="Martinez-Rodriguez P."/>
            <person name="Descostes M."/>
            <person name="Merroun M."/>
        </authorList>
    </citation>
    <scope>NUCLEOTIDE SEQUENCE [LARGE SCALE GENOMIC DNA]</scope>
    <source>
        <strain evidence="2 3">Be4</strain>
    </source>
</reference>
<sequence>MSKTPSNAPAHDPRPWWKFGFVWMVVGGPAVVVVAGLATFWIAAANPDPVIDPDYYRHGIEINQTLTGKPDLSLAPAVTGRNHAATPAEHAPTDR</sequence>
<protein>
    <submittedName>
        <fullName evidence="2">FixH family protein</fullName>
    </submittedName>
</protein>
<dbReference type="Pfam" id="PF05751">
    <property type="entry name" value="FixH"/>
    <property type="match status" value="1"/>
</dbReference>
<evidence type="ECO:0000313" key="3">
    <source>
        <dbReference type="Proteomes" id="UP001525968"/>
    </source>
</evidence>